<name>A0ABQ5INA4_9ASTR</name>
<dbReference type="Proteomes" id="UP001151760">
    <property type="component" value="Unassembled WGS sequence"/>
</dbReference>
<feature type="non-terminal residue" evidence="2">
    <location>
        <position position="1"/>
    </location>
</feature>
<dbReference type="GO" id="GO:0003677">
    <property type="term" value="F:DNA binding"/>
    <property type="evidence" value="ECO:0007669"/>
    <property type="project" value="UniProtKB-KW"/>
</dbReference>
<accession>A0ABQ5INA4</accession>
<dbReference type="EMBL" id="BQNB010020901">
    <property type="protein sequence ID" value="GJU00808.1"/>
    <property type="molecule type" value="Genomic_DNA"/>
</dbReference>
<evidence type="ECO:0000313" key="3">
    <source>
        <dbReference type="Proteomes" id="UP001151760"/>
    </source>
</evidence>
<proteinExistence type="predicted"/>
<sequence length="214" mass="23929">HQDACNREDLVNQFKDRLVEGSAVTLKRYSLREIQPNYHMVNTNLRLSFLSNTKVEPCTDFNGSLYGFDFRGYKSIADLKQEEDGQFDVIGHVVACEDLDNYDKLISLLVSPLFTVLRLSDDPEILDSIDISATPSKMDSEATSSALPTITPLDLESQTDENTTPINTKKNNAMDYVDKEASDGKNKRPAQNDISSDSSNGKKRAIKLKTEKEA</sequence>
<keyword evidence="2" id="KW-0238">DNA-binding</keyword>
<dbReference type="SUPFAM" id="SSF50249">
    <property type="entry name" value="Nucleic acid-binding proteins"/>
    <property type="match status" value="1"/>
</dbReference>
<gene>
    <name evidence="2" type="ORF">Tco_1111146</name>
</gene>
<protein>
    <submittedName>
        <fullName evidence="2">Replication protein A 70 kDa DNA-binding subunit B</fullName>
    </submittedName>
</protein>
<evidence type="ECO:0000256" key="1">
    <source>
        <dbReference type="SAM" id="MobiDB-lite"/>
    </source>
</evidence>
<comment type="caution">
    <text evidence="2">The sequence shown here is derived from an EMBL/GenBank/DDBJ whole genome shotgun (WGS) entry which is preliminary data.</text>
</comment>
<dbReference type="Gene3D" id="2.40.50.140">
    <property type="entry name" value="Nucleic acid-binding proteins"/>
    <property type="match status" value="1"/>
</dbReference>
<reference evidence="2" key="1">
    <citation type="journal article" date="2022" name="Int. J. Mol. Sci.">
        <title>Draft Genome of Tanacetum Coccineum: Genomic Comparison of Closely Related Tanacetum-Family Plants.</title>
        <authorList>
            <person name="Yamashiro T."/>
            <person name="Shiraishi A."/>
            <person name="Nakayama K."/>
            <person name="Satake H."/>
        </authorList>
    </citation>
    <scope>NUCLEOTIDE SEQUENCE</scope>
</reference>
<evidence type="ECO:0000313" key="2">
    <source>
        <dbReference type="EMBL" id="GJU00808.1"/>
    </source>
</evidence>
<feature type="region of interest" description="Disordered" evidence="1">
    <location>
        <begin position="136"/>
        <end position="214"/>
    </location>
</feature>
<reference evidence="2" key="2">
    <citation type="submission" date="2022-01" db="EMBL/GenBank/DDBJ databases">
        <authorList>
            <person name="Yamashiro T."/>
            <person name="Shiraishi A."/>
            <person name="Satake H."/>
            <person name="Nakayama K."/>
        </authorList>
    </citation>
    <scope>NUCLEOTIDE SEQUENCE</scope>
</reference>
<feature type="compositionally biased region" description="Polar residues" evidence="1">
    <location>
        <begin position="160"/>
        <end position="171"/>
    </location>
</feature>
<feature type="compositionally biased region" description="Polar residues" evidence="1">
    <location>
        <begin position="136"/>
        <end position="148"/>
    </location>
</feature>
<organism evidence="2 3">
    <name type="scientific">Tanacetum coccineum</name>
    <dbReference type="NCBI Taxonomy" id="301880"/>
    <lineage>
        <taxon>Eukaryota</taxon>
        <taxon>Viridiplantae</taxon>
        <taxon>Streptophyta</taxon>
        <taxon>Embryophyta</taxon>
        <taxon>Tracheophyta</taxon>
        <taxon>Spermatophyta</taxon>
        <taxon>Magnoliopsida</taxon>
        <taxon>eudicotyledons</taxon>
        <taxon>Gunneridae</taxon>
        <taxon>Pentapetalae</taxon>
        <taxon>asterids</taxon>
        <taxon>campanulids</taxon>
        <taxon>Asterales</taxon>
        <taxon>Asteraceae</taxon>
        <taxon>Asteroideae</taxon>
        <taxon>Anthemideae</taxon>
        <taxon>Anthemidinae</taxon>
        <taxon>Tanacetum</taxon>
    </lineage>
</organism>
<keyword evidence="3" id="KW-1185">Reference proteome</keyword>
<feature type="compositionally biased region" description="Basic and acidic residues" evidence="1">
    <location>
        <begin position="176"/>
        <end position="186"/>
    </location>
</feature>
<dbReference type="InterPro" id="IPR012340">
    <property type="entry name" value="NA-bd_OB-fold"/>
</dbReference>